<organism evidence="2">
    <name type="scientific">Leptosphaeria maculans (strain JN3 / isolate v23.1.3 / race Av1-4-5-6-7-8)</name>
    <name type="common">Blackleg fungus</name>
    <name type="synonym">Phoma lingam</name>
    <dbReference type="NCBI Taxonomy" id="985895"/>
    <lineage>
        <taxon>Eukaryota</taxon>
        <taxon>Fungi</taxon>
        <taxon>Dikarya</taxon>
        <taxon>Ascomycota</taxon>
        <taxon>Pezizomycotina</taxon>
        <taxon>Dothideomycetes</taxon>
        <taxon>Pleosporomycetidae</taxon>
        <taxon>Pleosporales</taxon>
        <taxon>Pleosporineae</taxon>
        <taxon>Leptosphaeriaceae</taxon>
        <taxon>Plenodomus</taxon>
        <taxon>Plenodomus lingam/Leptosphaeria maculans species complex</taxon>
    </lineage>
</organism>
<dbReference type="VEuPathDB" id="FungiDB:LEMA_uP105480.1"/>
<dbReference type="AlphaFoldDB" id="E5A1F3"/>
<protein>
    <submittedName>
        <fullName evidence="1">Predicted protein</fullName>
    </submittedName>
</protein>
<dbReference type="Proteomes" id="UP000002668">
    <property type="component" value="Genome"/>
</dbReference>
<reference evidence="2" key="1">
    <citation type="journal article" date="2011" name="Nat. Commun.">
        <title>Effector diversification within compartments of the Leptosphaeria maculans genome affected by Repeat-Induced Point mutations.</title>
        <authorList>
            <person name="Rouxel T."/>
            <person name="Grandaubert J."/>
            <person name="Hane J.K."/>
            <person name="Hoede C."/>
            <person name="van de Wouw A.P."/>
            <person name="Couloux A."/>
            <person name="Dominguez V."/>
            <person name="Anthouard V."/>
            <person name="Bally P."/>
            <person name="Bourras S."/>
            <person name="Cozijnsen A.J."/>
            <person name="Ciuffetti L.M."/>
            <person name="Degrave A."/>
            <person name="Dilmaghani A."/>
            <person name="Duret L."/>
            <person name="Fudal I."/>
            <person name="Goodwin S.B."/>
            <person name="Gout L."/>
            <person name="Glaser N."/>
            <person name="Linglin J."/>
            <person name="Kema G.H.J."/>
            <person name="Lapalu N."/>
            <person name="Lawrence C.B."/>
            <person name="May K."/>
            <person name="Meyer M."/>
            <person name="Ollivier B."/>
            <person name="Poulain J."/>
            <person name="Schoch C.L."/>
            <person name="Simon A."/>
            <person name="Spatafora J.W."/>
            <person name="Stachowiak A."/>
            <person name="Turgeon B.G."/>
            <person name="Tyler B.M."/>
            <person name="Vincent D."/>
            <person name="Weissenbach J."/>
            <person name="Amselem J."/>
            <person name="Quesneville H."/>
            <person name="Oliver R.P."/>
            <person name="Wincker P."/>
            <person name="Balesdent M.-H."/>
            <person name="Howlett B.J."/>
        </authorList>
    </citation>
    <scope>NUCLEOTIDE SEQUENCE [LARGE SCALE GENOMIC DNA]</scope>
    <source>
        <strain evidence="2">JN3 / isolate v23.1.3 / race Av1-4-5-6-7-8</strain>
    </source>
</reference>
<dbReference type="InParanoid" id="E5A1F3"/>
<dbReference type="HOGENOM" id="CLU_2868089_0_0_1"/>
<accession>E5A1F3</accession>
<proteinExistence type="predicted"/>
<dbReference type="EMBL" id="FP929131">
    <property type="protein sequence ID" value="CBX97417.1"/>
    <property type="molecule type" value="Genomic_DNA"/>
</dbReference>
<evidence type="ECO:0000313" key="2">
    <source>
        <dbReference type="Proteomes" id="UP000002668"/>
    </source>
</evidence>
<evidence type="ECO:0000313" key="1">
    <source>
        <dbReference type="EMBL" id="CBX97417.1"/>
    </source>
</evidence>
<name>E5A1F3_LEPMJ</name>
<sequence>MLWLLATSGKVLSGEIADPIGTMGYNAGIVDDLDTMPVRNMTAFVRTPSASVSAPADAVSNLTV</sequence>
<keyword evidence="2" id="KW-1185">Reference proteome</keyword>
<gene>
    <name evidence="1" type="ORF">LEMA_uP105480.1</name>
</gene>